<dbReference type="Proteomes" id="UP001550850">
    <property type="component" value="Unassembled WGS sequence"/>
</dbReference>
<dbReference type="PANTHER" id="PTHR42685:SF22">
    <property type="entry name" value="CONDITIONED MEDIUM FACTOR RECEPTOR 1"/>
    <property type="match status" value="1"/>
</dbReference>
<dbReference type="SUPFAM" id="SSF51905">
    <property type="entry name" value="FAD/NAD(P)-binding domain"/>
    <property type="match status" value="1"/>
</dbReference>
<dbReference type="GO" id="GO:0004497">
    <property type="term" value="F:monooxygenase activity"/>
    <property type="evidence" value="ECO:0007669"/>
    <property type="project" value="UniProtKB-KW"/>
</dbReference>
<keyword evidence="3" id="KW-1185">Reference proteome</keyword>
<comment type="caution">
    <text evidence="2">The sequence shown here is derived from an EMBL/GenBank/DDBJ whole genome shotgun (WGS) entry which is preliminary data.</text>
</comment>
<evidence type="ECO:0000313" key="3">
    <source>
        <dbReference type="Proteomes" id="UP001550850"/>
    </source>
</evidence>
<dbReference type="EMBL" id="JBEZUR010000053">
    <property type="protein sequence ID" value="MEU3557264.1"/>
    <property type="molecule type" value="Genomic_DNA"/>
</dbReference>
<dbReference type="InterPro" id="IPR002938">
    <property type="entry name" value="FAD-bd"/>
</dbReference>
<dbReference type="Pfam" id="PF01494">
    <property type="entry name" value="FAD_binding_3"/>
    <property type="match status" value="1"/>
</dbReference>
<dbReference type="InterPro" id="IPR050407">
    <property type="entry name" value="Geranylgeranyl_reductase"/>
</dbReference>
<accession>A0ABV2YNI1</accession>
<dbReference type="PRINTS" id="PR00420">
    <property type="entry name" value="RNGMNOXGNASE"/>
</dbReference>
<reference evidence="2 3" key="1">
    <citation type="submission" date="2024-06" db="EMBL/GenBank/DDBJ databases">
        <title>The Natural Products Discovery Center: Release of the First 8490 Sequenced Strains for Exploring Actinobacteria Biosynthetic Diversity.</title>
        <authorList>
            <person name="Kalkreuter E."/>
            <person name="Kautsar S.A."/>
            <person name="Yang D."/>
            <person name="Bader C.D."/>
            <person name="Teijaro C.N."/>
            <person name="Fluegel L."/>
            <person name="Davis C.M."/>
            <person name="Simpson J.R."/>
            <person name="Lauterbach L."/>
            <person name="Steele A.D."/>
            <person name="Gui C."/>
            <person name="Meng S."/>
            <person name="Li G."/>
            <person name="Viehrig K."/>
            <person name="Ye F."/>
            <person name="Su P."/>
            <person name="Kiefer A.F."/>
            <person name="Nichols A."/>
            <person name="Cepeda A.J."/>
            <person name="Yan W."/>
            <person name="Fan B."/>
            <person name="Jiang Y."/>
            <person name="Adhikari A."/>
            <person name="Zheng C.-J."/>
            <person name="Schuster L."/>
            <person name="Cowan T.M."/>
            <person name="Smanski M.J."/>
            <person name="Chevrette M.G."/>
            <person name="De Carvalho L.P.S."/>
            <person name="Shen B."/>
        </authorList>
    </citation>
    <scope>NUCLEOTIDE SEQUENCE [LARGE SCALE GENOMIC DNA]</scope>
    <source>
        <strain evidence="2 3">NPDC038104</strain>
    </source>
</reference>
<proteinExistence type="predicted"/>
<dbReference type="InterPro" id="IPR036188">
    <property type="entry name" value="FAD/NAD-bd_sf"/>
</dbReference>
<evidence type="ECO:0000313" key="2">
    <source>
        <dbReference type="EMBL" id="MEU3557264.1"/>
    </source>
</evidence>
<sequence>MYDVIVVGARVAGAASALLLARAGHRVLLVDRARFPSDTLSTHYIHQPGIARLARWGVLDAVRATGCPALERTVYQVGDDVRLDGGTVPHDGQSAAYAPRRHLLDQILVDAAVAAGAEFRDGCSVSGLVFDGDRVVGVKCRAADGSPVEERARLVVGADGMRSAVARAVGAPFTVQDPLMSCIYYTYWQGVPSGFELYERPGRWIGAIPTNDDATLIAAYFPQAEFDQVRGNALENYLENIRTTAPDLYERAMDGGERVERLRGTGDQQNFFRTPSGPGWALVGDAAHHKDSITARGISDAFLQADLLADSVSGVLDHPEQLEKGLRSYGERLQDDLFEGYRNTLFVSRLEVTPDRLAMLRSIQHSQDLTERYFAVAAGGMSVDDLYDEELHNRLEREAAA</sequence>
<evidence type="ECO:0000259" key="1">
    <source>
        <dbReference type="Pfam" id="PF01494"/>
    </source>
</evidence>
<dbReference type="Gene3D" id="3.50.50.60">
    <property type="entry name" value="FAD/NAD(P)-binding domain"/>
    <property type="match status" value="1"/>
</dbReference>
<feature type="domain" description="FAD-binding" evidence="1">
    <location>
        <begin position="2"/>
        <end position="309"/>
    </location>
</feature>
<gene>
    <name evidence="2" type="ORF">AB0E65_24055</name>
</gene>
<organism evidence="2 3">
    <name type="scientific">Streptomyces fragilis</name>
    <dbReference type="NCBI Taxonomy" id="67301"/>
    <lineage>
        <taxon>Bacteria</taxon>
        <taxon>Bacillati</taxon>
        <taxon>Actinomycetota</taxon>
        <taxon>Actinomycetes</taxon>
        <taxon>Kitasatosporales</taxon>
        <taxon>Streptomycetaceae</taxon>
        <taxon>Streptomyces</taxon>
    </lineage>
</organism>
<keyword evidence="2" id="KW-0503">Monooxygenase</keyword>
<name>A0ABV2YNI1_9ACTN</name>
<dbReference type="PANTHER" id="PTHR42685">
    <property type="entry name" value="GERANYLGERANYL DIPHOSPHATE REDUCTASE"/>
    <property type="match status" value="1"/>
</dbReference>
<protein>
    <submittedName>
        <fullName evidence="2">FAD-dependent monooxygenase</fullName>
    </submittedName>
</protein>
<dbReference type="RefSeq" id="WP_108952116.1">
    <property type="nucleotide sequence ID" value="NZ_BEVZ01000002.1"/>
</dbReference>
<keyword evidence="2" id="KW-0560">Oxidoreductase</keyword>